<gene>
    <name evidence="1" type="ORF">PILCRDRAFT_48998</name>
</gene>
<organism evidence="1 2">
    <name type="scientific">Piloderma croceum (strain F 1598)</name>
    <dbReference type="NCBI Taxonomy" id="765440"/>
    <lineage>
        <taxon>Eukaryota</taxon>
        <taxon>Fungi</taxon>
        <taxon>Dikarya</taxon>
        <taxon>Basidiomycota</taxon>
        <taxon>Agaricomycotina</taxon>
        <taxon>Agaricomycetes</taxon>
        <taxon>Agaricomycetidae</taxon>
        <taxon>Atheliales</taxon>
        <taxon>Atheliaceae</taxon>
        <taxon>Piloderma</taxon>
    </lineage>
</organism>
<evidence type="ECO:0000313" key="2">
    <source>
        <dbReference type="Proteomes" id="UP000054166"/>
    </source>
</evidence>
<protein>
    <recommendedName>
        <fullName evidence="3">Fungal-type protein kinase domain-containing protein</fullName>
    </recommendedName>
</protein>
<dbReference type="Proteomes" id="UP000054166">
    <property type="component" value="Unassembled WGS sequence"/>
</dbReference>
<dbReference type="AlphaFoldDB" id="A0A0C3AVF9"/>
<dbReference type="EMBL" id="KN833020">
    <property type="protein sequence ID" value="KIM77968.1"/>
    <property type="molecule type" value="Genomic_DNA"/>
</dbReference>
<evidence type="ECO:0000313" key="1">
    <source>
        <dbReference type="EMBL" id="KIM77968.1"/>
    </source>
</evidence>
<feature type="non-terminal residue" evidence="1">
    <location>
        <position position="107"/>
    </location>
</feature>
<keyword evidence="2" id="KW-1185">Reference proteome</keyword>
<dbReference type="InParanoid" id="A0A0C3AVF9"/>
<evidence type="ECO:0008006" key="3">
    <source>
        <dbReference type="Google" id="ProtNLM"/>
    </source>
</evidence>
<sequence>DIIHADLTIEFKWHSGDDPFCSSYSIGEGDDMKTSFLHDTKGGTDTAGQITAYIAAQLGAQFCTCAYSVLIVKSIARLIRWDRMGTVVSEPIAYNQELVLVEFFRRY</sequence>
<reference evidence="2" key="2">
    <citation type="submission" date="2015-01" db="EMBL/GenBank/DDBJ databases">
        <title>Evolutionary Origins and Diversification of the Mycorrhizal Mutualists.</title>
        <authorList>
            <consortium name="DOE Joint Genome Institute"/>
            <consortium name="Mycorrhizal Genomics Consortium"/>
            <person name="Kohler A."/>
            <person name="Kuo A."/>
            <person name="Nagy L.G."/>
            <person name="Floudas D."/>
            <person name="Copeland A."/>
            <person name="Barry K.W."/>
            <person name="Cichocki N."/>
            <person name="Veneault-Fourrey C."/>
            <person name="LaButti K."/>
            <person name="Lindquist E.A."/>
            <person name="Lipzen A."/>
            <person name="Lundell T."/>
            <person name="Morin E."/>
            <person name="Murat C."/>
            <person name="Riley R."/>
            <person name="Ohm R."/>
            <person name="Sun H."/>
            <person name="Tunlid A."/>
            <person name="Henrissat B."/>
            <person name="Grigoriev I.V."/>
            <person name="Hibbett D.S."/>
            <person name="Martin F."/>
        </authorList>
    </citation>
    <scope>NUCLEOTIDE SEQUENCE [LARGE SCALE GENOMIC DNA]</scope>
    <source>
        <strain evidence="2">F 1598</strain>
    </source>
</reference>
<accession>A0A0C3AVF9</accession>
<dbReference type="OrthoDB" id="2739948at2759"/>
<dbReference type="HOGENOM" id="CLU_138079_0_0_1"/>
<name>A0A0C3AVF9_PILCF</name>
<proteinExistence type="predicted"/>
<reference evidence="1 2" key="1">
    <citation type="submission" date="2014-04" db="EMBL/GenBank/DDBJ databases">
        <authorList>
            <consortium name="DOE Joint Genome Institute"/>
            <person name="Kuo A."/>
            <person name="Tarkka M."/>
            <person name="Buscot F."/>
            <person name="Kohler A."/>
            <person name="Nagy L.G."/>
            <person name="Floudas D."/>
            <person name="Copeland A."/>
            <person name="Barry K.W."/>
            <person name="Cichocki N."/>
            <person name="Veneault-Fourrey C."/>
            <person name="LaButti K."/>
            <person name="Lindquist E.A."/>
            <person name="Lipzen A."/>
            <person name="Lundell T."/>
            <person name="Morin E."/>
            <person name="Murat C."/>
            <person name="Sun H."/>
            <person name="Tunlid A."/>
            <person name="Henrissat B."/>
            <person name="Grigoriev I.V."/>
            <person name="Hibbett D.S."/>
            <person name="Martin F."/>
            <person name="Nordberg H.P."/>
            <person name="Cantor M.N."/>
            <person name="Hua S.X."/>
        </authorList>
    </citation>
    <scope>NUCLEOTIDE SEQUENCE [LARGE SCALE GENOMIC DNA]</scope>
    <source>
        <strain evidence="1 2">F 1598</strain>
    </source>
</reference>
<feature type="non-terminal residue" evidence="1">
    <location>
        <position position="1"/>
    </location>
</feature>